<feature type="region of interest" description="Disordered" evidence="1">
    <location>
        <begin position="1"/>
        <end position="21"/>
    </location>
</feature>
<dbReference type="EMBL" id="JAMZDX010000001">
    <property type="protein sequence ID" value="MCP2308138.1"/>
    <property type="molecule type" value="Genomic_DNA"/>
</dbReference>
<gene>
    <name evidence="3" type="ORF">FHR36_001230</name>
</gene>
<feature type="domain" description="BioF2-like acetyltransferase" evidence="2">
    <location>
        <begin position="197"/>
        <end position="342"/>
    </location>
</feature>
<keyword evidence="4" id="KW-1185">Reference proteome</keyword>
<protein>
    <submittedName>
        <fullName evidence="3">CelD/BcsL family acetyltransferase involved in cellulose biosynthesis</fullName>
    </submittedName>
</protein>
<evidence type="ECO:0000256" key="1">
    <source>
        <dbReference type="SAM" id="MobiDB-lite"/>
    </source>
</evidence>
<proteinExistence type="predicted"/>
<sequence length="399" mass="44312">MRAATRSGRRTAPAAAVPAVPGSAVPVPQGGSWTFEVLRDDRALDRHTEEWDGLFARCRTATTFQSAGWLCSWWRQYGRPGGLVLVLVRRDGALVGAAALMRRGPFGGLTNLGAGLVDFTDVLLDDECADRAAAELAAALPVRRPWHSLELREVRPEAALQRVWAAWPGRRYRFADSLCQYLPAVPMEELLKRLPGKTAQRSRVKQRKIAESGVVVRSTAPEEVPETIRALLGLHILQWQERGVTPEHRTERFADHLIESTTALVASRRAALHRFFLDGDLVAVNLLLLCPAFGGLYMYGAHPRLRERLDIAGLLFGVALDEVRDAGIPVLSLLRGQEPYKQRWRPDQLPNQRLVLGPRGFAPLAAVRALRVRLRGAAVHQLRTRLPGLKQALAARRLR</sequence>
<feature type="compositionally biased region" description="Low complexity" evidence="1">
    <location>
        <begin position="12"/>
        <end position="21"/>
    </location>
</feature>
<name>A0ABT1ISM4_9ACTN</name>
<dbReference type="InterPro" id="IPR038740">
    <property type="entry name" value="BioF2-like_GNAT_dom"/>
</dbReference>
<evidence type="ECO:0000313" key="4">
    <source>
        <dbReference type="Proteomes" id="UP001206483"/>
    </source>
</evidence>
<reference evidence="3 4" key="1">
    <citation type="submission" date="2022-06" db="EMBL/GenBank/DDBJ databases">
        <title>Sequencing the genomes of 1000 actinobacteria strains.</title>
        <authorList>
            <person name="Klenk H.-P."/>
        </authorList>
    </citation>
    <scope>NUCLEOTIDE SEQUENCE [LARGE SCALE GENOMIC DNA]</scope>
    <source>
        <strain evidence="3 4">DSM 41656</strain>
    </source>
</reference>
<dbReference type="Proteomes" id="UP001206483">
    <property type="component" value="Unassembled WGS sequence"/>
</dbReference>
<comment type="caution">
    <text evidence="3">The sequence shown here is derived from an EMBL/GenBank/DDBJ whole genome shotgun (WGS) entry which is preliminary data.</text>
</comment>
<organism evidence="3 4">
    <name type="scientific">Kitasatospora paracochleata</name>
    <dbReference type="NCBI Taxonomy" id="58354"/>
    <lineage>
        <taxon>Bacteria</taxon>
        <taxon>Bacillati</taxon>
        <taxon>Actinomycetota</taxon>
        <taxon>Actinomycetes</taxon>
        <taxon>Kitasatosporales</taxon>
        <taxon>Streptomycetaceae</taxon>
        <taxon>Kitasatospora</taxon>
    </lineage>
</organism>
<dbReference type="Pfam" id="PF13480">
    <property type="entry name" value="Acetyltransf_6"/>
    <property type="match status" value="1"/>
</dbReference>
<dbReference type="InterPro" id="IPR016181">
    <property type="entry name" value="Acyl_CoA_acyltransferase"/>
</dbReference>
<evidence type="ECO:0000313" key="3">
    <source>
        <dbReference type="EMBL" id="MCP2308138.1"/>
    </source>
</evidence>
<accession>A0ABT1ISM4</accession>
<dbReference type="SUPFAM" id="SSF55729">
    <property type="entry name" value="Acyl-CoA N-acyltransferases (Nat)"/>
    <property type="match status" value="1"/>
</dbReference>
<evidence type="ECO:0000259" key="2">
    <source>
        <dbReference type="Pfam" id="PF13480"/>
    </source>
</evidence>
<dbReference type="RefSeq" id="WP_253794456.1">
    <property type="nucleotide sequence ID" value="NZ_BAAAUB010000056.1"/>
</dbReference>